<protein>
    <submittedName>
        <fullName evidence="2">Nuclear transport factor 2 family protein</fullName>
    </submittedName>
</protein>
<dbReference type="Pfam" id="PF12680">
    <property type="entry name" value="SnoaL_2"/>
    <property type="match status" value="1"/>
</dbReference>
<dbReference type="Gene3D" id="3.10.450.50">
    <property type="match status" value="1"/>
</dbReference>
<dbReference type="InterPro" id="IPR032710">
    <property type="entry name" value="NTF2-like_dom_sf"/>
</dbReference>
<dbReference type="InterPro" id="IPR037401">
    <property type="entry name" value="SnoaL-like"/>
</dbReference>
<organism evidence="2 3">
    <name type="scientific">Pseudomonas juntendi</name>
    <dbReference type="NCBI Taxonomy" id="2666183"/>
    <lineage>
        <taxon>Bacteria</taxon>
        <taxon>Pseudomonadati</taxon>
        <taxon>Pseudomonadota</taxon>
        <taxon>Gammaproteobacteria</taxon>
        <taxon>Pseudomonadales</taxon>
        <taxon>Pseudomonadaceae</taxon>
        <taxon>Pseudomonas</taxon>
    </lineage>
</organism>
<feature type="domain" description="SnoaL-like" evidence="1">
    <location>
        <begin position="11"/>
        <end position="114"/>
    </location>
</feature>
<evidence type="ECO:0000313" key="2">
    <source>
        <dbReference type="EMBL" id="MBA6058781.1"/>
    </source>
</evidence>
<name>A0A7W2JGW1_9PSED</name>
<evidence type="ECO:0000313" key="3">
    <source>
        <dbReference type="Proteomes" id="UP000556620"/>
    </source>
</evidence>
<dbReference type="EMBL" id="JACGCU010000007">
    <property type="protein sequence ID" value="MBA6058781.1"/>
    <property type="molecule type" value="Genomic_DNA"/>
</dbReference>
<dbReference type="SUPFAM" id="SSF54427">
    <property type="entry name" value="NTF2-like"/>
    <property type="match status" value="1"/>
</dbReference>
<proteinExistence type="predicted"/>
<dbReference type="Proteomes" id="UP000556620">
    <property type="component" value="Unassembled WGS sequence"/>
</dbReference>
<gene>
    <name evidence="2" type="ORF">H4C44_06300</name>
</gene>
<evidence type="ECO:0000259" key="1">
    <source>
        <dbReference type="Pfam" id="PF12680"/>
    </source>
</evidence>
<dbReference type="RefSeq" id="WP_181097969.1">
    <property type="nucleotide sequence ID" value="NZ_JACGCU010000007.1"/>
</dbReference>
<dbReference type="AlphaFoldDB" id="A0A7W2JGW1"/>
<reference evidence="2 3" key="1">
    <citation type="submission" date="2020-07" db="EMBL/GenBank/DDBJ databases">
        <title>Diversity of carbapenemase encoding genes among Pseudomonas putida group clinical isolates in a tertiary Brazilian hospital.</title>
        <authorList>
            <person name="Alberto-Lei F."/>
            <person name="Nodari C.S."/>
            <person name="Streling A.P."/>
            <person name="Paulino J.T."/>
            <person name="Bessa-Neto F.O."/>
            <person name="Cayo R."/>
            <person name="Gales A.C."/>
        </authorList>
    </citation>
    <scope>NUCLEOTIDE SEQUENCE [LARGE SCALE GENOMIC DNA]</scope>
    <source>
        <strain evidence="2 3">14535</strain>
    </source>
</reference>
<comment type="caution">
    <text evidence="2">The sequence shown here is derived from an EMBL/GenBank/DDBJ whole genome shotgun (WGS) entry which is preliminary data.</text>
</comment>
<sequence length="121" mass="13386">MTGITVALIDEIVEAFNRHDIEKILTYFSDDGEMVSASGNQGRGSSFKGKESIEAALRSRFTACPDIQWVDGETWVNGSKAVSEFRVVANLPDGSKLNTLGCDLWEFANGKIVKKDTYYKQ</sequence>
<dbReference type="GeneID" id="83680069"/>
<accession>A0A7W2JGW1</accession>